<dbReference type="CDD" id="cd22231">
    <property type="entry name" value="RHH_NikR_HicB-like"/>
    <property type="match status" value="1"/>
</dbReference>
<proteinExistence type="predicted"/>
<organism evidence="2 3">
    <name type="scientific">Novosphingobium marinum</name>
    <dbReference type="NCBI Taxonomy" id="1514948"/>
    <lineage>
        <taxon>Bacteria</taxon>
        <taxon>Pseudomonadati</taxon>
        <taxon>Pseudomonadota</taxon>
        <taxon>Alphaproteobacteria</taxon>
        <taxon>Sphingomonadales</taxon>
        <taxon>Sphingomonadaceae</taxon>
        <taxon>Novosphingobium</taxon>
    </lineage>
</organism>
<feature type="domain" description="Ribbon-helix-helix protein CopG" evidence="1">
    <location>
        <begin position="7"/>
        <end position="39"/>
    </location>
</feature>
<dbReference type="RefSeq" id="WP_179408845.1">
    <property type="nucleotide sequence ID" value="NZ_BMGF01000014.1"/>
</dbReference>
<sequence length="95" mass="10346">MKKPTSVGVKLTNVLLDEVDSLAASKGTSRSEIIRTALAIGLPQLKAGVSPDIGRILTIFEYTQLALSLIVDRQYPEDGDEIFDMAVRNVEAFHS</sequence>
<comment type="caution">
    <text evidence="2">The sequence shown here is derived from an EMBL/GenBank/DDBJ whole genome shotgun (WGS) entry which is preliminary data.</text>
</comment>
<dbReference type="GO" id="GO:0006355">
    <property type="term" value="P:regulation of DNA-templated transcription"/>
    <property type="evidence" value="ECO:0007669"/>
    <property type="project" value="InterPro"/>
</dbReference>
<gene>
    <name evidence="2" type="ORF">FHS75_003438</name>
</gene>
<dbReference type="Pfam" id="PF01402">
    <property type="entry name" value="RHH_1"/>
    <property type="match status" value="1"/>
</dbReference>
<evidence type="ECO:0000259" key="1">
    <source>
        <dbReference type="Pfam" id="PF01402"/>
    </source>
</evidence>
<reference evidence="2 3" key="1">
    <citation type="submission" date="2020-07" db="EMBL/GenBank/DDBJ databases">
        <title>Genomic Encyclopedia of Type Strains, Phase IV (KMG-IV): sequencing the most valuable type-strain genomes for metagenomic binning, comparative biology and taxonomic classification.</title>
        <authorList>
            <person name="Goeker M."/>
        </authorList>
    </citation>
    <scope>NUCLEOTIDE SEQUENCE [LARGE SCALE GENOMIC DNA]</scope>
    <source>
        <strain evidence="2 3">DSM 29043</strain>
    </source>
</reference>
<dbReference type="EMBL" id="JACBZF010000012">
    <property type="protein sequence ID" value="NYH97077.1"/>
    <property type="molecule type" value="Genomic_DNA"/>
</dbReference>
<name>A0A7Y9XYQ8_9SPHN</name>
<keyword evidence="3" id="KW-1185">Reference proteome</keyword>
<dbReference type="Proteomes" id="UP000522081">
    <property type="component" value="Unassembled WGS sequence"/>
</dbReference>
<dbReference type="AlphaFoldDB" id="A0A7Y9XYQ8"/>
<accession>A0A7Y9XYQ8</accession>
<dbReference type="InterPro" id="IPR002145">
    <property type="entry name" value="CopG"/>
</dbReference>
<evidence type="ECO:0000313" key="2">
    <source>
        <dbReference type="EMBL" id="NYH97077.1"/>
    </source>
</evidence>
<protein>
    <submittedName>
        <fullName evidence="2">Metal-responsive CopG/Arc/MetJ family transcriptional regulator</fullName>
    </submittedName>
</protein>
<evidence type="ECO:0000313" key="3">
    <source>
        <dbReference type="Proteomes" id="UP000522081"/>
    </source>
</evidence>